<name>A0A8H6G5G2_9LECA</name>
<dbReference type="GeneID" id="59282401"/>
<dbReference type="EMBL" id="JACCJC010000002">
    <property type="protein sequence ID" value="KAF6240930.1"/>
    <property type="molecule type" value="Genomic_DNA"/>
</dbReference>
<evidence type="ECO:0000313" key="2">
    <source>
        <dbReference type="EMBL" id="KAF6240930.1"/>
    </source>
</evidence>
<reference evidence="2 3" key="1">
    <citation type="journal article" date="2020" name="Genomics">
        <title>Complete, high-quality genomes from long-read metagenomic sequencing of two wolf lichen thalli reveals enigmatic genome architecture.</title>
        <authorList>
            <person name="McKenzie S.K."/>
            <person name="Walston R.F."/>
            <person name="Allen J.L."/>
        </authorList>
    </citation>
    <scope>NUCLEOTIDE SEQUENCE [LARGE SCALE GENOMIC DNA]</scope>
    <source>
        <strain evidence="2">WasteWater2</strain>
    </source>
</reference>
<feature type="region of interest" description="Disordered" evidence="1">
    <location>
        <begin position="167"/>
        <end position="189"/>
    </location>
</feature>
<gene>
    <name evidence="2" type="ORF">HO173_000722</name>
</gene>
<protein>
    <submittedName>
        <fullName evidence="2">Uncharacterized protein</fullName>
    </submittedName>
</protein>
<sequence length="215" mass="22918">MSTPTQTRPVITIYPSPQEDVSAYLAAIRLASSVRNSMDAQKAGVDGEEAAVYADSWGRHHPNFPPPPSPTPGGREPVQILNETSSADFASNTTKPGFVHPRDRYPSPSRSLSTADSPTGATLEALKRHHGHFPPPDPPMSTGTGPILEDEAANTPAGVKLEALEQHHGHFPPPDPPMSAGTGPILEDEAANTPTGIKLEALEQHHGIFHHQILL</sequence>
<accession>A0A8H6G5G2</accession>
<feature type="compositionally biased region" description="Polar residues" evidence="1">
    <location>
        <begin position="108"/>
        <end position="120"/>
    </location>
</feature>
<feature type="region of interest" description="Disordered" evidence="1">
    <location>
        <begin position="57"/>
        <end position="150"/>
    </location>
</feature>
<dbReference type="AlphaFoldDB" id="A0A8H6G5G2"/>
<feature type="compositionally biased region" description="Polar residues" evidence="1">
    <location>
        <begin position="81"/>
        <end position="95"/>
    </location>
</feature>
<evidence type="ECO:0000313" key="3">
    <source>
        <dbReference type="Proteomes" id="UP000578531"/>
    </source>
</evidence>
<dbReference type="Proteomes" id="UP000578531">
    <property type="component" value="Unassembled WGS sequence"/>
</dbReference>
<keyword evidence="3" id="KW-1185">Reference proteome</keyword>
<evidence type="ECO:0000256" key="1">
    <source>
        <dbReference type="SAM" id="MobiDB-lite"/>
    </source>
</evidence>
<dbReference type="RefSeq" id="XP_037170178.1">
    <property type="nucleotide sequence ID" value="XM_037302671.1"/>
</dbReference>
<organism evidence="2 3">
    <name type="scientific">Letharia columbiana</name>
    <dbReference type="NCBI Taxonomy" id="112416"/>
    <lineage>
        <taxon>Eukaryota</taxon>
        <taxon>Fungi</taxon>
        <taxon>Dikarya</taxon>
        <taxon>Ascomycota</taxon>
        <taxon>Pezizomycotina</taxon>
        <taxon>Lecanoromycetes</taxon>
        <taxon>OSLEUM clade</taxon>
        <taxon>Lecanoromycetidae</taxon>
        <taxon>Lecanorales</taxon>
        <taxon>Lecanorineae</taxon>
        <taxon>Parmeliaceae</taxon>
        <taxon>Letharia</taxon>
    </lineage>
</organism>
<comment type="caution">
    <text evidence="2">The sequence shown here is derived from an EMBL/GenBank/DDBJ whole genome shotgun (WGS) entry which is preliminary data.</text>
</comment>
<proteinExistence type="predicted"/>